<feature type="compositionally biased region" description="Basic residues" evidence="2">
    <location>
        <begin position="411"/>
        <end position="425"/>
    </location>
</feature>
<feature type="compositionally biased region" description="Basic and acidic residues" evidence="2">
    <location>
        <begin position="341"/>
        <end position="351"/>
    </location>
</feature>
<keyword evidence="1" id="KW-0175">Coiled coil</keyword>
<reference evidence="3 4" key="1">
    <citation type="submission" date="2017-04" db="EMBL/GenBank/DDBJ databases">
        <title>Draft genome sequence of Marssonina coronaria NL1: causal agent of apple blotch.</title>
        <authorList>
            <person name="Cheng Q."/>
        </authorList>
    </citation>
    <scope>NUCLEOTIDE SEQUENCE [LARGE SCALE GENOMIC DNA]</scope>
    <source>
        <strain evidence="3 4">NL1</strain>
    </source>
</reference>
<feature type="coiled-coil region" evidence="1">
    <location>
        <begin position="199"/>
        <end position="257"/>
    </location>
</feature>
<feature type="region of interest" description="Disordered" evidence="2">
    <location>
        <begin position="401"/>
        <end position="425"/>
    </location>
</feature>
<feature type="compositionally biased region" description="Basic and acidic residues" evidence="2">
    <location>
        <begin position="321"/>
        <end position="332"/>
    </location>
</feature>
<sequence>MNQTGLQTRLGTGGLTKHCSLSKLVASSSFLKRALTTATRLMQKREMETQQQPDPLPKLDFVNYQHPGLPTTEFYDENITEHEDLLRYLESALTTPDLSPESVPVPPTGDLAIDPVLLRLQNPTKTGFLARSGKRDLTYSQRRRHLLLSDPRWTPYNADEKDELKRLEAKAKAHPTHELLRDLFAKRRQAEYLDAMYKSRREERLLVVLKTELAQAQELAGKGAGAFLEVDVDNNMINQKEKTLRKDAERRQRLVDESLRRQEGLRAKMYQTVAMEDDFRWILFQRKCRDLDKKPVIRITKEGGRLELGVFKDCFVRDPRHISRRQKQDMRRNPSRSPNGLRDDGYWHAESDSTTMNLDTPANTIMADAEPSREMNLGLGGMNERQGLKRCRCTTNLADMPNPDEFTAAAPKRRNGNHSHIFSKR</sequence>
<dbReference type="InParanoid" id="A0A218Z6K0"/>
<keyword evidence="4" id="KW-1185">Reference proteome</keyword>
<accession>A0A218Z6K0</accession>
<evidence type="ECO:0000256" key="2">
    <source>
        <dbReference type="SAM" id="MobiDB-lite"/>
    </source>
</evidence>
<gene>
    <name evidence="3" type="ORF">B2J93_2962</name>
</gene>
<name>A0A218Z6K0_9HELO</name>
<evidence type="ECO:0000313" key="4">
    <source>
        <dbReference type="Proteomes" id="UP000242519"/>
    </source>
</evidence>
<comment type="caution">
    <text evidence="3">The sequence shown here is derived from an EMBL/GenBank/DDBJ whole genome shotgun (WGS) entry which is preliminary data.</text>
</comment>
<proteinExistence type="predicted"/>
<protein>
    <submittedName>
        <fullName evidence="3">Uncharacterized protein</fullName>
    </submittedName>
</protein>
<feature type="region of interest" description="Disordered" evidence="2">
    <location>
        <begin position="321"/>
        <end position="359"/>
    </location>
</feature>
<dbReference type="AlphaFoldDB" id="A0A218Z6K0"/>
<evidence type="ECO:0000256" key="1">
    <source>
        <dbReference type="SAM" id="Coils"/>
    </source>
</evidence>
<dbReference type="EMBL" id="MZNU01000177">
    <property type="protein sequence ID" value="OWP03230.1"/>
    <property type="molecule type" value="Genomic_DNA"/>
</dbReference>
<organism evidence="3 4">
    <name type="scientific">Diplocarpon coronariae</name>
    <dbReference type="NCBI Taxonomy" id="2795749"/>
    <lineage>
        <taxon>Eukaryota</taxon>
        <taxon>Fungi</taxon>
        <taxon>Dikarya</taxon>
        <taxon>Ascomycota</taxon>
        <taxon>Pezizomycotina</taxon>
        <taxon>Leotiomycetes</taxon>
        <taxon>Helotiales</taxon>
        <taxon>Drepanopezizaceae</taxon>
        <taxon>Diplocarpon</taxon>
    </lineage>
</organism>
<dbReference type="Proteomes" id="UP000242519">
    <property type="component" value="Unassembled WGS sequence"/>
</dbReference>
<evidence type="ECO:0000313" key="3">
    <source>
        <dbReference type="EMBL" id="OWP03230.1"/>
    </source>
</evidence>